<evidence type="ECO:0000313" key="2">
    <source>
        <dbReference type="EMBL" id="BAM04507.1"/>
    </source>
</evidence>
<dbReference type="HOGENOM" id="CLU_1502136_0_0_0"/>
<name>I0IGW9_PHYMF</name>
<protein>
    <recommendedName>
        <fullName evidence="4">Rod shape-determining protein MreD</fullName>
    </recommendedName>
</protein>
<keyword evidence="1" id="KW-0472">Membrane</keyword>
<feature type="transmembrane region" description="Helical" evidence="1">
    <location>
        <begin position="148"/>
        <end position="168"/>
    </location>
</feature>
<evidence type="ECO:0008006" key="4">
    <source>
        <dbReference type="Google" id="ProtNLM"/>
    </source>
</evidence>
<sequence>MSLVPAAILTLAAVLLQEGLEPWWRLGGVAPEPLLVLVMYAALVGPAVPAVRLAVVGGLLADLLGSPFEGPAIAGPRTLGYVVGAYAVVLARGSLFRGSVVTLVLMVLLGGFFAELVATSLVTLRGLGPLPGGPPLGWVPSRELRHRVGRLLLSAAAAVPLGLVLFALRRWSGLERGRE</sequence>
<keyword evidence="3" id="KW-1185">Reference proteome</keyword>
<feature type="transmembrane region" description="Helical" evidence="1">
    <location>
        <begin position="100"/>
        <end position="128"/>
    </location>
</feature>
<keyword evidence="1" id="KW-0812">Transmembrane</keyword>
<keyword evidence="1" id="KW-1133">Transmembrane helix</keyword>
<dbReference type="Proteomes" id="UP000007881">
    <property type="component" value="Chromosome"/>
</dbReference>
<dbReference type="STRING" id="1142394.PSMK_23480"/>
<evidence type="ECO:0000313" key="3">
    <source>
        <dbReference type="Proteomes" id="UP000007881"/>
    </source>
</evidence>
<dbReference type="RefSeq" id="WP_014437720.1">
    <property type="nucleotide sequence ID" value="NC_017080.1"/>
</dbReference>
<feature type="transmembrane region" description="Helical" evidence="1">
    <location>
        <begin position="35"/>
        <end position="61"/>
    </location>
</feature>
<accession>I0IGW9</accession>
<dbReference type="AlphaFoldDB" id="I0IGW9"/>
<gene>
    <name evidence="2" type="ordered locus">PSMK_23480</name>
</gene>
<evidence type="ECO:0000256" key="1">
    <source>
        <dbReference type="SAM" id="Phobius"/>
    </source>
</evidence>
<proteinExistence type="predicted"/>
<dbReference type="EMBL" id="AP012338">
    <property type="protein sequence ID" value="BAM04507.1"/>
    <property type="molecule type" value="Genomic_DNA"/>
</dbReference>
<dbReference type="KEGG" id="phm:PSMK_23480"/>
<organism evidence="2 3">
    <name type="scientific">Phycisphaera mikurensis (strain NBRC 102666 / KCTC 22515 / FYK2301M01)</name>
    <dbReference type="NCBI Taxonomy" id="1142394"/>
    <lineage>
        <taxon>Bacteria</taxon>
        <taxon>Pseudomonadati</taxon>
        <taxon>Planctomycetota</taxon>
        <taxon>Phycisphaerae</taxon>
        <taxon>Phycisphaerales</taxon>
        <taxon>Phycisphaeraceae</taxon>
        <taxon>Phycisphaera</taxon>
    </lineage>
</organism>
<reference evidence="2 3" key="1">
    <citation type="submission" date="2012-02" db="EMBL/GenBank/DDBJ databases">
        <title>Complete genome sequence of Phycisphaera mikurensis NBRC 102666.</title>
        <authorList>
            <person name="Ankai A."/>
            <person name="Hosoyama A."/>
            <person name="Terui Y."/>
            <person name="Sekine M."/>
            <person name="Fukai R."/>
            <person name="Kato Y."/>
            <person name="Nakamura S."/>
            <person name="Yamada-Narita S."/>
            <person name="Kawakoshi A."/>
            <person name="Fukunaga Y."/>
            <person name="Yamazaki S."/>
            <person name="Fujita N."/>
        </authorList>
    </citation>
    <scope>NUCLEOTIDE SEQUENCE [LARGE SCALE GENOMIC DNA]</scope>
    <source>
        <strain evidence="3">NBRC 102666 / KCTC 22515 / FYK2301M01</strain>
    </source>
</reference>